<evidence type="ECO:0000313" key="4">
    <source>
        <dbReference type="EMBL" id="OLQ08288.1"/>
    </source>
</evidence>
<proteinExistence type="predicted"/>
<reference evidence="4 5" key="1">
    <citation type="submission" date="2016-02" db="EMBL/GenBank/DDBJ databases">
        <title>Genome analysis of coral dinoflagellate symbionts highlights evolutionary adaptations to a symbiotic lifestyle.</title>
        <authorList>
            <person name="Aranda M."/>
            <person name="Li Y."/>
            <person name="Liew Y.J."/>
            <person name="Baumgarten S."/>
            <person name="Simakov O."/>
            <person name="Wilson M."/>
            <person name="Piel J."/>
            <person name="Ashoor H."/>
            <person name="Bougouffa S."/>
            <person name="Bajic V.B."/>
            <person name="Ryu T."/>
            <person name="Ravasi T."/>
            <person name="Bayer T."/>
            <person name="Micklem G."/>
            <person name="Kim H."/>
            <person name="Bhak J."/>
            <person name="Lajeunesse T.C."/>
            <person name="Voolstra C.R."/>
        </authorList>
    </citation>
    <scope>NUCLEOTIDE SEQUENCE [LARGE SCALE GENOMIC DNA]</scope>
    <source>
        <strain evidence="4 5">CCMP2467</strain>
    </source>
</reference>
<organism evidence="4 5">
    <name type="scientific">Symbiodinium microadriaticum</name>
    <name type="common">Dinoflagellate</name>
    <name type="synonym">Zooxanthella microadriatica</name>
    <dbReference type="NCBI Taxonomy" id="2951"/>
    <lineage>
        <taxon>Eukaryota</taxon>
        <taxon>Sar</taxon>
        <taxon>Alveolata</taxon>
        <taxon>Dinophyceae</taxon>
        <taxon>Suessiales</taxon>
        <taxon>Symbiodiniaceae</taxon>
        <taxon>Symbiodinium</taxon>
    </lineage>
</organism>
<dbReference type="Gene3D" id="3.30.40.10">
    <property type="entry name" value="Zinc/RING finger domain, C3HC4 (zinc finger)"/>
    <property type="match status" value="1"/>
</dbReference>
<dbReference type="SUPFAM" id="SSF57850">
    <property type="entry name" value="RING/U-box"/>
    <property type="match status" value="1"/>
</dbReference>
<dbReference type="InterPro" id="IPR001841">
    <property type="entry name" value="Znf_RING"/>
</dbReference>
<keyword evidence="1" id="KW-0863">Zinc-finger</keyword>
<dbReference type="Pfam" id="PF13920">
    <property type="entry name" value="zf-C3HC4_3"/>
    <property type="match status" value="1"/>
</dbReference>
<dbReference type="PROSITE" id="PS50089">
    <property type="entry name" value="ZF_RING_2"/>
    <property type="match status" value="1"/>
</dbReference>
<dbReference type="SMART" id="SM00184">
    <property type="entry name" value="RING"/>
    <property type="match status" value="1"/>
</dbReference>
<accession>A0A1Q9ELN0</accession>
<dbReference type="GO" id="GO:0008270">
    <property type="term" value="F:zinc ion binding"/>
    <property type="evidence" value="ECO:0007669"/>
    <property type="project" value="UniProtKB-KW"/>
</dbReference>
<sequence length="678" mass="73701">MAVVEVVEVAVVEVVVVVVAVVVEVVVVAVVVVVVVGSSSVLTARAPSGPDGVAARDQTSPEPVRSKIRDGVRLGKELAAALEALGDSFEDKQLARILHAGSMTHHSRCRKCLWPTLGNYRVCNSSVGSSQGTETSAYRSECTPGPALTAEQPRLGRGACVMRWQACCLAVLLLAERALCRTHLCIFIPISQRSRKDAALATAALETWAAPALQRSAGARVRFVSVASTAGTPLEPFTLHVPGDEEGVTTSAYVQMLVMVTYRGNSRSTLNGEDEEEDSNLCAICFDKEKKVILKPCGHDQFCFSCALRVRTCPLCRAALTSIEAIPGGMSEQVTTQVIPRITFKDRFQAIIRPWILWLLAGLVFWQNSGWLLSWGSGAQHNVREMVLATVLQNGGALVYASDRFLDDRDIVLAALHQDGTLLRYAAARLRGDREVALAAVHQDGRALEHVALLDGDREVVLAAVLQQGVALRYAAEKLRGDRDLVLTAVRRDPTALRYASLDLKDDAEIVLEALQRDPQALQYATVRLRGDRDIVLQAVRRDGMALQHASKELLDDREVVLAAVHRSGDALYVADDNFLGDREVMLEAVRHDGQALLYAHADVRNDRGVVLAAVHQNVCALQHASAALLTNCSFLVQALENRSVLPRLTHVTFRTDCHGIDTSQPSPNKEVVEPCQV</sequence>
<dbReference type="AlphaFoldDB" id="A0A1Q9ELN0"/>
<dbReference type="PANTHER" id="PTHR12109">
    <property type="entry name" value="RING FINGER PROTEIN 141-RELATED"/>
    <property type="match status" value="1"/>
</dbReference>
<name>A0A1Q9ELN0_SYMMI</name>
<evidence type="ECO:0000259" key="3">
    <source>
        <dbReference type="PROSITE" id="PS50089"/>
    </source>
</evidence>
<comment type="caution">
    <text evidence="4">The sequence shown here is derived from an EMBL/GenBank/DDBJ whole genome shotgun (WGS) entry which is preliminary data.</text>
</comment>
<evidence type="ECO:0000256" key="2">
    <source>
        <dbReference type="SAM" id="Phobius"/>
    </source>
</evidence>
<feature type="transmembrane region" description="Helical" evidence="2">
    <location>
        <begin position="14"/>
        <end position="36"/>
    </location>
</feature>
<dbReference type="InterPro" id="IPR047126">
    <property type="entry name" value="RNF141-like"/>
</dbReference>
<dbReference type="InterPro" id="IPR025197">
    <property type="entry name" value="DUF4116"/>
</dbReference>
<feature type="domain" description="RING-type" evidence="3">
    <location>
        <begin position="282"/>
        <end position="317"/>
    </location>
</feature>
<keyword evidence="2" id="KW-0472">Membrane</keyword>
<keyword evidence="1" id="KW-0479">Metal-binding</keyword>
<evidence type="ECO:0000256" key="1">
    <source>
        <dbReference type="PROSITE-ProRule" id="PRU00175"/>
    </source>
</evidence>
<dbReference type="Pfam" id="PF13475">
    <property type="entry name" value="DUF4116"/>
    <property type="match status" value="5"/>
</dbReference>
<protein>
    <submittedName>
        <fullName evidence="4">Apoptosis inhibitor IAP</fullName>
    </submittedName>
</protein>
<dbReference type="OrthoDB" id="1711136at2759"/>
<gene>
    <name evidence="4" type="primary">IAP</name>
    <name evidence="4" type="ORF">AK812_SmicGene8220</name>
</gene>
<keyword evidence="2" id="KW-1133">Transmembrane helix</keyword>
<evidence type="ECO:0000313" key="5">
    <source>
        <dbReference type="Proteomes" id="UP000186817"/>
    </source>
</evidence>
<dbReference type="InterPro" id="IPR013083">
    <property type="entry name" value="Znf_RING/FYVE/PHD"/>
</dbReference>
<keyword evidence="5" id="KW-1185">Reference proteome</keyword>
<keyword evidence="2" id="KW-0812">Transmembrane</keyword>
<keyword evidence="1" id="KW-0862">Zinc</keyword>
<dbReference type="EMBL" id="LSRX01000120">
    <property type="protein sequence ID" value="OLQ08288.1"/>
    <property type="molecule type" value="Genomic_DNA"/>
</dbReference>
<dbReference type="Proteomes" id="UP000186817">
    <property type="component" value="Unassembled WGS sequence"/>
</dbReference>